<dbReference type="InterPro" id="IPR016188">
    <property type="entry name" value="PurM-like_N"/>
</dbReference>
<evidence type="ECO:0000259" key="2">
    <source>
        <dbReference type="Pfam" id="PF00586"/>
    </source>
</evidence>
<evidence type="ECO:0000259" key="3">
    <source>
        <dbReference type="Pfam" id="PF02769"/>
    </source>
</evidence>
<reference evidence="4" key="2">
    <citation type="submission" date="2021-04" db="EMBL/GenBank/DDBJ databases">
        <authorList>
            <person name="Gilroy R."/>
        </authorList>
    </citation>
    <scope>NUCLEOTIDE SEQUENCE</scope>
    <source>
        <strain evidence="4">CHK183-1962</strain>
    </source>
</reference>
<protein>
    <recommendedName>
        <fullName evidence="6">Hydrogenase maturation factor</fullName>
    </recommendedName>
</protein>
<sequence length="325" mass="35220">MRKGKLTQAALARSVLRTLEKQQEDVVQYPAYGCGYGAFRSGGQITVTACGSSAGFPKTAPEFSVHEACGHLLAACAEPVGVTLQLLLPETYEEAELKKQMKLLDEAAGIYGAAVLGGHTEVTDRVAGPLVSVTAFGKAEKLPPEAEPEQDLILAGSVASFAAAKLAEVRRTQLAGHFSESFLHDVEEMGKERMLPAAVRILQKDGALPMKAAGRGGIFAALWEMAEHAHLGIDVELKRIPIRQETIEICEYFSLNPYQLFCSDTLLAAVPDGARAVRELAGQNIPAAVIGRTMAGKERILRNGEEIRYLDKPQTDEWYRAEEQE</sequence>
<comment type="similarity">
    <text evidence="1">Belongs to the HypE family.</text>
</comment>
<dbReference type="EMBL" id="DXEK01000190">
    <property type="protein sequence ID" value="HIX78215.1"/>
    <property type="molecule type" value="Genomic_DNA"/>
</dbReference>
<dbReference type="InterPro" id="IPR011854">
    <property type="entry name" value="HypE"/>
</dbReference>
<evidence type="ECO:0000256" key="1">
    <source>
        <dbReference type="ARBA" id="ARBA00006243"/>
    </source>
</evidence>
<feature type="domain" description="PurM-like C-terminal" evidence="3">
    <location>
        <begin position="148"/>
        <end position="298"/>
    </location>
</feature>
<accession>A0A9D1XHS0</accession>
<evidence type="ECO:0000313" key="4">
    <source>
        <dbReference type="EMBL" id="HIX78215.1"/>
    </source>
</evidence>
<dbReference type="SUPFAM" id="SSF55326">
    <property type="entry name" value="PurM N-terminal domain-like"/>
    <property type="match status" value="1"/>
</dbReference>
<dbReference type="Pfam" id="PF02769">
    <property type="entry name" value="AIRS_C"/>
    <property type="match status" value="1"/>
</dbReference>
<organism evidence="4 5">
    <name type="scientific">Candidatus Fusicatenibacter merdavium</name>
    <dbReference type="NCBI Taxonomy" id="2838600"/>
    <lineage>
        <taxon>Bacteria</taxon>
        <taxon>Bacillati</taxon>
        <taxon>Bacillota</taxon>
        <taxon>Clostridia</taxon>
        <taxon>Lachnospirales</taxon>
        <taxon>Lachnospiraceae</taxon>
        <taxon>Fusicatenibacter</taxon>
    </lineage>
</organism>
<dbReference type="PANTHER" id="PTHR30303:SF4">
    <property type="entry name" value="HYDROGENASE EXPRESSION_FORMATION PROTEIN HYPE"/>
    <property type="match status" value="1"/>
</dbReference>
<dbReference type="PANTHER" id="PTHR30303">
    <property type="entry name" value="HYDROGENASE ISOENZYMES FORMATION PROTEIN HYPE"/>
    <property type="match status" value="1"/>
</dbReference>
<dbReference type="InterPro" id="IPR036921">
    <property type="entry name" value="PurM-like_N_sf"/>
</dbReference>
<evidence type="ECO:0000313" key="5">
    <source>
        <dbReference type="Proteomes" id="UP000886890"/>
    </source>
</evidence>
<proteinExistence type="inferred from homology"/>
<dbReference type="InterPro" id="IPR010918">
    <property type="entry name" value="PurM-like_C_dom"/>
</dbReference>
<dbReference type="AlphaFoldDB" id="A0A9D1XHS0"/>
<dbReference type="GO" id="GO:0051604">
    <property type="term" value="P:protein maturation"/>
    <property type="evidence" value="ECO:0007669"/>
    <property type="project" value="TreeGrafter"/>
</dbReference>
<dbReference type="Proteomes" id="UP000886890">
    <property type="component" value="Unassembled WGS sequence"/>
</dbReference>
<dbReference type="SUPFAM" id="SSF56042">
    <property type="entry name" value="PurM C-terminal domain-like"/>
    <property type="match status" value="1"/>
</dbReference>
<dbReference type="Gene3D" id="3.90.650.10">
    <property type="entry name" value="PurM-like C-terminal domain"/>
    <property type="match status" value="1"/>
</dbReference>
<dbReference type="Pfam" id="PF00586">
    <property type="entry name" value="AIRS"/>
    <property type="match status" value="1"/>
</dbReference>
<dbReference type="InterPro" id="IPR036676">
    <property type="entry name" value="PurM-like_C_sf"/>
</dbReference>
<dbReference type="Gene3D" id="3.30.1330.10">
    <property type="entry name" value="PurM-like, N-terminal domain"/>
    <property type="match status" value="1"/>
</dbReference>
<comment type="caution">
    <text evidence="4">The sequence shown here is derived from an EMBL/GenBank/DDBJ whole genome shotgun (WGS) entry which is preliminary data.</text>
</comment>
<name>A0A9D1XHS0_9FIRM</name>
<reference evidence="4" key="1">
    <citation type="journal article" date="2021" name="PeerJ">
        <title>Extensive microbial diversity within the chicken gut microbiome revealed by metagenomics and culture.</title>
        <authorList>
            <person name="Gilroy R."/>
            <person name="Ravi A."/>
            <person name="Getino M."/>
            <person name="Pursley I."/>
            <person name="Horton D.L."/>
            <person name="Alikhan N.F."/>
            <person name="Baker D."/>
            <person name="Gharbi K."/>
            <person name="Hall N."/>
            <person name="Watson M."/>
            <person name="Adriaenssens E.M."/>
            <person name="Foster-Nyarko E."/>
            <person name="Jarju S."/>
            <person name="Secka A."/>
            <person name="Antonio M."/>
            <person name="Oren A."/>
            <person name="Chaudhuri R.R."/>
            <person name="La Ragione R."/>
            <person name="Hildebrand F."/>
            <person name="Pallen M.J."/>
        </authorList>
    </citation>
    <scope>NUCLEOTIDE SEQUENCE</scope>
    <source>
        <strain evidence="4">CHK183-1962</strain>
    </source>
</reference>
<feature type="domain" description="PurM-like N-terminal" evidence="2">
    <location>
        <begin position="63"/>
        <end position="138"/>
    </location>
</feature>
<gene>
    <name evidence="4" type="ORF">H9734_11585</name>
</gene>
<evidence type="ECO:0008006" key="6">
    <source>
        <dbReference type="Google" id="ProtNLM"/>
    </source>
</evidence>